<feature type="domain" description="DNA replication complex GINS protein PSF3 N-terminal" evidence="2">
    <location>
        <begin position="7"/>
        <end position="47"/>
    </location>
</feature>
<protein>
    <recommendedName>
        <fullName evidence="1">DNA replication complex GINS protein PSF3</fullName>
    </recommendedName>
</protein>
<dbReference type="PANTHER" id="PTHR22768:SF0">
    <property type="entry name" value="DNA REPLICATION COMPLEX GINS PROTEIN PSF3"/>
    <property type="match status" value="1"/>
</dbReference>
<dbReference type="GO" id="GO:0000811">
    <property type="term" value="C:GINS complex"/>
    <property type="evidence" value="ECO:0007669"/>
    <property type="project" value="UniProtKB-UniRule"/>
</dbReference>
<dbReference type="AlphaFoldDB" id="A0A2X0NVU6"/>
<comment type="function">
    <text evidence="1">The GINS complex plays an essential role in the initiation of DNA replication.</text>
</comment>
<name>A0A2X0NVU6_9BASI</name>
<dbReference type="STRING" id="796604.A0A2X0NVU6"/>
<dbReference type="Proteomes" id="UP000249464">
    <property type="component" value="Unassembled WGS sequence"/>
</dbReference>
<evidence type="ECO:0000256" key="1">
    <source>
        <dbReference type="RuleBase" id="RU367161"/>
    </source>
</evidence>
<dbReference type="InterPro" id="IPR010492">
    <property type="entry name" value="GINS_Psf3"/>
</dbReference>
<dbReference type="Gene3D" id="1.20.58.2050">
    <property type="match status" value="1"/>
</dbReference>
<dbReference type="Pfam" id="PF22466">
    <property type="entry name" value="PSF3_N"/>
    <property type="match status" value="1"/>
</dbReference>
<dbReference type="SUPFAM" id="SSF158573">
    <property type="entry name" value="GINS helical bundle-like"/>
    <property type="match status" value="1"/>
</dbReference>
<dbReference type="InterPro" id="IPR038437">
    <property type="entry name" value="GINS_Psf3_sf"/>
</dbReference>
<reference evidence="3 4" key="1">
    <citation type="submission" date="2016-11" db="EMBL/GenBank/DDBJ databases">
        <authorList>
            <person name="Jaros S."/>
            <person name="Januszkiewicz K."/>
            <person name="Wedrychowicz H."/>
        </authorList>
    </citation>
    <scope>NUCLEOTIDE SEQUENCE [LARGE SCALE GENOMIC DNA]</scope>
</reference>
<comment type="similarity">
    <text evidence="1">Belongs to the GINS3/PSF3 family.</text>
</comment>
<accession>A0A2X0NVU6</accession>
<gene>
    <name evidence="3" type="primary">BQ5605_C002g01234</name>
    <name evidence="3" type="ORF">BQ5605_C002G01234</name>
</gene>
<proteinExistence type="inferred from homology"/>
<evidence type="ECO:0000313" key="3">
    <source>
        <dbReference type="EMBL" id="SGY31482.1"/>
    </source>
</evidence>
<comment type="subunit">
    <text evidence="1">Component of the GINS complex.</text>
</comment>
<dbReference type="CDD" id="cd11713">
    <property type="entry name" value="GINS_A_psf3"/>
    <property type="match status" value="1"/>
</dbReference>
<evidence type="ECO:0000313" key="4">
    <source>
        <dbReference type="Proteomes" id="UP000249464"/>
    </source>
</evidence>
<keyword evidence="1" id="KW-0235">DNA replication</keyword>
<dbReference type="SUPFAM" id="SSF160059">
    <property type="entry name" value="PriA/YqbF domain"/>
    <property type="match status" value="1"/>
</dbReference>
<dbReference type="InterPro" id="IPR055221">
    <property type="entry name" value="PSF3_N"/>
</dbReference>
<keyword evidence="1" id="KW-0539">Nucleus</keyword>
<dbReference type="GO" id="GO:1902975">
    <property type="term" value="P:mitotic DNA replication initiation"/>
    <property type="evidence" value="ECO:0007669"/>
    <property type="project" value="TreeGrafter"/>
</dbReference>
<dbReference type="InterPro" id="IPR036224">
    <property type="entry name" value="GINS_bundle-like_dom_sf"/>
</dbReference>
<dbReference type="EMBL" id="FQNC01000041">
    <property type="protein sequence ID" value="SGY31482.1"/>
    <property type="molecule type" value="Genomic_DNA"/>
</dbReference>
<evidence type="ECO:0000259" key="2">
    <source>
        <dbReference type="Pfam" id="PF22466"/>
    </source>
</evidence>
<sequence length="208" mass="22370">MASNEYYDVQDFLADAQKVSCRFESDVSNLGYLEGSTDQDVSHDSSMVSTMPLADPYLSSGFLSDAERGFASILLPSAYGTKTRNALAASANSVNLKNLGGGGGSFYAVGHKIGSIIEGDAIQKALDDSFRTRVKEVMDQSQHTSADSGGEGAAYEFCQGLDGWERQSNRWTIRFPHTVFLLGEQSAKEMRAWFAVKGMTGSSGTSGR</sequence>
<dbReference type="PANTHER" id="PTHR22768">
    <property type="entry name" value="DNA REPLICATION COMPLEX GINS PROTEIN PSF3"/>
    <property type="match status" value="1"/>
</dbReference>
<comment type="subcellular location">
    <subcellularLocation>
        <location evidence="1">Nucleus</location>
    </subcellularLocation>
</comment>
<keyword evidence="4" id="KW-1185">Reference proteome</keyword>
<organism evidence="3 4">
    <name type="scientific">Microbotryum silenes-dioicae</name>
    <dbReference type="NCBI Taxonomy" id="796604"/>
    <lineage>
        <taxon>Eukaryota</taxon>
        <taxon>Fungi</taxon>
        <taxon>Dikarya</taxon>
        <taxon>Basidiomycota</taxon>
        <taxon>Pucciniomycotina</taxon>
        <taxon>Microbotryomycetes</taxon>
        <taxon>Microbotryales</taxon>
        <taxon>Microbotryaceae</taxon>
        <taxon>Microbotryum</taxon>
    </lineage>
</organism>
<dbReference type="CDD" id="cd21693">
    <property type="entry name" value="GINS_B_Psf3"/>
    <property type="match status" value="1"/>
</dbReference>